<feature type="compositionally biased region" description="Polar residues" evidence="1">
    <location>
        <begin position="299"/>
        <end position="326"/>
    </location>
</feature>
<feature type="transmembrane region" description="Helical" evidence="2">
    <location>
        <begin position="158"/>
        <end position="179"/>
    </location>
</feature>
<dbReference type="AlphaFoldDB" id="A0A556V6U5"/>
<evidence type="ECO:0000256" key="1">
    <source>
        <dbReference type="SAM" id="MobiDB-lite"/>
    </source>
</evidence>
<evidence type="ECO:0000259" key="3">
    <source>
        <dbReference type="PROSITE" id="PS50209"/>
    </source>
</evidence>
<dbReference type="Proteomes" id="UP000319801">
    <property type="component" value="Unassembled WGS sequence"/>
</dbReference>
<comment type="caution">
    <text evidence="4">The sequence shown here is derived from an EMBL/GenBank/DDBJ whole genome shotgun (WGS) entry which is preliminary data.</text>
</comment>
<dbReference type="OrthoDB" id="312015at2759"/>
<feature type="compositionally biased region" description="Low complexity" evidence="1">
    <location>
        <begin position="378"/>
        <end position="402"/>
    </location>
</feature>
<dbReference type="InterPro" id="IPR052300">
    <property type="entry name" value="Adhesion_Centrosome_assoc"/>
</dbReference>
<dbReference type="EMBL" id="VCAZ01000138">
    <property type="protein sequence ID" value="TSX17024.1"/>
    <property type="molecule type" value="Genomic_DNA"/>
</dbReference>
<dbReference type="GO" id="GO:0042981">
    <property type="term" value="P:regulation of apoptotic process"/>
    <property type="evidence" value="ECO:0007669"/>
    <property type="project" value="InterPro"/>
</dbReference>
<reference evidence="4 5" key="1">
    <citation type="journal article" date="2019" name="Genome Biol. Evol.">
        <title>Whole-Genome Sequencing of the Giant Devil Catfish, Bagarius yarrelli.</title>
        <authorList>
            <person name="Jiang W."/>
            <person name="Lv Y."/>
            <person name="Cheng L."/>
            <person name="Yang K."/>
            <person name="Chao B."/>
            <person name="Wang X."/>
            <person name="Li Y."/>
            <person name="Pan X."/>
            <person name="You X."/>
            <person name="Zhang Y."/>
            <person name="Yang J."/>
            <person name="Li J."/>
            <person name="Zhang X."/>
            <person name="Liu S."/>
            <person name="Sun C."/>
            <person name="Yang J."/>
            <person name="Shi Q."/>
        </authorList>
    </citation>
    <scope>NUCLEOTIDE SEQUENCE [LARGE SCALE GENOMIC DNA]</scope>
    <source>
        <strain evidence="4">JWS20170419001</strain>
        <tissue evidence="4">Muscle</tissue>
    </source>
</reference>
<protein>
    <submittedName>
        <fullName evidence="4">Mucolipin-3</fullName>
    </submittedName>
</protein>
<gene>
    <name evidence="4" type="ORF">Baya_13678</name>
</gene>
<dbReference type="PANTHER" id="PTHR46507:SF4">
    <property type="entry name" value="SSX FAMILY MEMBER 2 INTERACTING PROTEIN"/>
    <property type="match status" value="1"/>
</dbReference>
<dbReference type="GO" id="GO:0034451">
    <property type="term" value="C:centriolar satellite"/>
    <property type="evidence" value="ECO:0007669"/>
    <property type="project" value="TreeGrafter"/>
</dbReference>
<dbReference type="Gene3D" id="1.10.533.10">
    <property type="entry name" value="Death Domain, Fas"/>
    <property type="match status" value="1"/>
</dbReference>
<dbReference type="Pfam" id="PF00619">
    <property type="entry name" value="CARD"/>
    <property type="match status" value="1"/>
</dbReference>
<dbReference type="GO" id="GO:0035735">
    <property type="term" value="P:intraciliary transport involved in cilium assembly"/>
    <property type="evidence" value="ECO:0007669"/>
    <property type="project" value="TreeGrafter"/>
</dbReference>
<sequence>MEIHHLTEDEMAEVKKNLIAERHFDYLRSKKILTREDTEEIGCRSTRGKRAGKLLDLIAENPLECVHVYAMKPVNISDFSLEFKRLLSLNVYMKIKTINLQTIRHDELPDCYNFSVTASVVFDNSVHSGQIKVSLHSNVQLNVCADVQLSGSNAVSHFLVLVLFDSLVIVVCLFSLVLCMRSLNTGMRLLALQRKQLRNLQELELRQLKSCSDVEHLQHNNSRLKQQLVSPCDEDTAALLNDGYTLEEKERLKDEWRIFNQQKQTFERERKNFTEAAIRLGHETQFLNMTPFIERKRPATSNSQSSLSECYTLHPTPTSHSQSSLNAEPEAKLVSTPVSSGRSVSQSSFLTPHSAPVVLPSTAELYRTLQLRPDESTRSYSRRSSSGTETSSSDASAAHALN</sequence>
<organism evidence="4 5">
    <name type="scientific">Bagarius yarrelli</name>
    <name type="common">Goonch</name>
    <name type="synonym">Bagrus yarrelli</name>
    <dbReference type="NCBI Taxonomy" id="175774"/>
    <lineage>
        <taxon>Eukaryota</taxon>
        <taxon>Metazoa</taxon>
        <taxon>Chordata</taxon>
        <taxon>Craniata</taxon>
        <taxon>Vertebrata</taxon>
        <taxon>Euteleostomi</taxon>
        <taxon>Actinopterygii</taxon>
        <taxon>Neopterygii</taxon>
        <taxon>Teleostei</taxon>
        <taxon>Ostariophysi</taxon>
        <taxon>Siluriformes</taxon>
        <taxon>Sisoridae</taxon>
        <taxon>Sisorinae</taxon>
        <taxon>Bagarius</taxon>
    </lineage>
</organism>
<evidence type="ECO:0000256" key="2">
    <source>
        <dbReference type="SAM" id="Phobius"/>
    </source>
</evidence>
<keyword evidence="2" id="KW-1133">Transmembrane helix</keyword>
<feature type="domain" description="CARD" evidence="3">
    <location>
        <begin position="1"/>
        <end position="58"/>
    </location>
</feature>
<dbReference type="SUPFAM" id="SSF47986">
    <property type="entry name" value="DEATH domain"/>
    <property type="match status" value="1"/>
</dbReference>
<proteinExistence type="predicted"/>
<dbReference type="PANTHER" id="PTHR46507">
    <property type="entry name" value="AFADIN- AND ALPHA-ACTININ-BINDING PROTEIN"/>
    <property type="match status" value="1"/>
</dbReference>
<keyword evidence="2" id="KW-0812">Transmembrane</keyword>
<evidence type="ECO:0000313" key="5">
    <source>
        <dbReference type="Proteomes" id="UP000319801"/>
    </source>
</evidence>
<keyword evidence="2" id="KW-0472">Membrane</keyword>
<feature type="region of interest" description="Disordered" evidence="1">
    <location>
        <begin position="369"/>
        <end position="402"/>
    </location>
</feature>
<dbReference type="GO" id="GO:0036064">
    <property type="term" value="C:ciliary basal body"/>
    <property type="evidence" value="ECO:0007669"/>
    <property type="project" value="TreeGrafter"/>
</dbReference>
<feature type="compositionally biased region" description="Low complexity" evidence="1">
    <location>
        <begin position="334"/>
        <end position="348"/>
    </location>
</feature>
<evidence type="ECO:0000313" key="4">
    <source>
        <dbReference type="EMBL" id="TSX17024.1"/>
    </source>
</evidence>
<dbReference type="InterPro" id="IPR001315">
    <property type="entry name" value="CARD"/>
</dbReference>
<accession>A0A556V6U5</accession>
<dbReference type="PROSITE" id="PS50209">
    <property type="entry name" value="CARD"/>
    <property type="match status" value="1"/>
</dbReference>
<feature type="region of interest" description="Disordered" evidence="1">
    <location>
        <begin position="296"/>
        <end position="354"/>
    </location>
</feature>
<dbReference type="InterPro" id="IPR011029">
    <property type="entry name" value="DEATH-like_dom_sf"/>
</dbReference>
<keyword evidence="5" id="KW-1185">Reference proteome</keyword>
<dbReference type="Pfam" id="PF21381">
    <property type="entry name" value="MCLN_ECD"/>
    <property type="match status" value="1"/>
</dbReference>
<dbReference type="InterPro" id="IPR049134">
    <property type="entry name" value="MCLN_ECD"/>
</dbReference>
<name>A0A556V6U5_BAGYA</name>